<evidence type="ECO:0000256" key="2">
    <source>
        <dbReference type="SAM" id="MobiDB-lite"/>
    </source>
</evidence>
<dbReference type="CDD" id="cd01131">
    <property type="entry name" value="PilT"/>
    <property type="match status" value="1"/>
</dbReference>
<dbReference type="InterPro" id="IPR003593">
    <property type="entry name" value="AAA+_ATPase"/>
</dbReference>
<dbReference type="Gene3D" id="3.30.450.90">
    <property type="match status" value="1"/>
</dbReference>
<feature type="region of interest" description="Disordered" evidence="2">
    <location>
        <begin position="222"/>
        <end position="300"/>
    </location>
</feature>
<dbReference type="EMBL" id="FWZT01000010">
    <property type="protein sequence ID" value="SMF32436.1"/>
    <property type="molecule type" value="Genomic_DNA"/>
</dbReference>
<dbReference type="GO" id="GO:0005524">
    <property type="term" value="F:ATP binding"/>
    <property type="evidence" value="ECO:0007669"/>
    <property type="project" value="InterPro"/>
</dbReference>
<feature type="domain" description="Bacterial type II secretion system protein E" evidence="3">
    <location>
        <begin position="511"/>
        <end position="525"/>
    </location>
</feature>
<proteinExistence type="inferred from homology"/>
<dbReference type="PANTHER" id="PTHR30486:SF6">
    <property type="entry name" value="TYPE IV PILUS RETRACTATION ATPASE PILT"/>
    <property type="match status" value="1"/>
</dbReference>
<dbReference type="RefSeq" id="WP_279433275.1">
    <property type="nucleotide sequence ID" value="NZ_FWZT01000010.1"/>
</dbReference>
<evidence type="ECO:0000313" key="5">
    <source>
        <dbReference type="Proteomes" id="UP000192907"/>
    </source>
</evidence>
<dbReference type="PROSITE" id="PS00662">
    <property type="entry name" value="T2SP_E"/>
    <property type="match status" value="1"/>
</dbReference>
<reference evidence="5" key="1">
    <citation type="submission" date="2017-04" db="EMBL/GenBank/DDBJ databases">
        <authorList>
            <person name="Varghese N."/>
            <person name="Submissions S."/>
        </authorList>
    </citation>
    <scope>NUCLEOTIDE SEQUENCE [LARGE SCALE GENOMIC DNA]</scope>
    <source>
        <strain evidence="5">RKEM611</strain>
    </source>
</reference>
<dbReference type="NCBIfam" id="TIGR01420">
    <property type="entry name" value="pilT_fam"/>
    <property type="match status" value="1"/>
</dbReference>
<evidence type="ECO:0000313" key="4">
    <source>
        <dbReference type="EMBL" id="SMF32436.1"/>
    </source>
</evidence>
<dbReference type="InterPro" id="IPR001482">
    <property type="entry name" value="T2SS/T4SS_dom"/>
</dbReference>
<gene>
    <name evidence="4" type="ORF">SAMN06296036_11029</name>
</gene>
<organism evidence="4 5">
    <name type="scientific">Pseudobacteriovorax antillogorgiicola</name>
    <dbReference type="NCBI Taxonomy" id="1513793"/>
    <lineage>
        <taxon>Bacteria</taxon>
        <taxon>Pseudomonadati</taxon>
        <taxon>Bdellovibrionota</taxon>
        <taxon>Oligoflexia</taxon>
        <taxon>Oligoflexales</taxon>
        <taxon>Pseudobacteriovoracaceae</taxon>
        <taxon>Pseudobacteriovorax</taxon>
    </lineage>
</organism>
<name>A0A1Y6BYT6_9BACT</name>
<dbReference type="AlphaFoldDB" id="A0A1Y6BYT6"/>
<dbReference type="Gene3D" id="3.40.50.300">
    <property type="entry name" value="P-loop containing nucleotide triphosphate hydrolases"/>
    <property type="match status" value="1"/>
</dbReference>
<evidence type="ECO:0000259" key="3">
    <source>
        <dbReference type="PROSITE" id="PS00662"/>
    </source>
</evidence>
<keyword evidence="5" id="KW-1185">Reference proteome</keyword>
<dbReference type="InterPro" id="IPR006321">
    <property type="entry name" value="PilT/PilU"/>
</dbReference>
<feature type="region of interest" description="Disordered" evidence="2">
    <location>
        <begin position="163"/>
        <end position="210"/>
    </location>
</feature>
<dbReference type="SUPFAM" id="SSF52540">
    <property type="entry name" value="P-loop containing nucleoside triphosphate hydrolases"/>
    <property type="match status" value="1"/>
</dbReference>
<dbReference type="Proteomes" id="UP000192907">
    <property type="component" value="Unassembled WGS sequence"/>
</dbReference>
<protein>
    <submittedName>
        <fullName evidence="4">Pilus retraction protein PilT</fullName>
    </submittedName>
</protein>
<evidence type="ECO:0000256" key="1">
    <source>
        <dbReference type="ARBA" id="ARBA00006611"/>
    </source>
</evidence>
<comment type="similarity">
    <text evidence="1">Belongs to the GSP E family.</text>
</comment>
<dbReference type="PANTHER" id="PTHR30486">
    <property type="entry name" value="TWITCHING MOTILITY PROTEIN PILT"/>
    <property type="match status" value="1"/>
</dbReference>
<dbReference type="InterPro" id="IPR050921">
    <property type="entry name" value="T4SS_GSP_E_ATPase"/>
</dbReference>
<dbReference type="SMART" id="SM00382">
    <property type="entry name" value="AAA"/>
    <property type="match status" value="1"/>
</dbReference>
<sequence>MENFKKALKVAITEEVEGIRFDANQPPVLIQFANEKPLPELGVLEDSVVDEIVRSLIPDSSSQPGEPTKGELSIVNFGELKLIGCTGEQPVLYVFIPPQGNQLYVQTWNQLTEEPQETPEPPSLSEGVDVSGMFSISSIHDEEPSTGEDSQNEISAEHSIPSLSHEMASDPSPEESFESSATTQHRDNPFQGVALSSAPDDESEDQNTAQSDLASLGFSQDAVSDLPDHTHTNTSASPRKTVFSEQPPPMAGLGQTTMVPPEESPLPTVAQTYQPEPSPESARLSSMPSAHEPNTEESSATIHFGATLPDEMIDPNQRNPIDEILRVMVSQNASDMHLTQNEPICFRVDGEILRINQDPIDTATMESLLLPIMPPKNRREFAAISDTDFAYAVPGLARFRVNIFRDLQGVGAVLRQIPDTVLTADQLGLPESIRKLCYLSKGLVVVTGPTGSGKSTTLAAMIDLINETRKEHILTIEDPVEFVHKQKQCLVNQREVHKHTESFSRALRAALREDPDIILIGEMRDLETVAIAIETAETGHLVFGTLHTNTAISTVDRLVDQFPADQQEQIRVMLAESLKGVVAQTLVKKIGGGRCAAQEILIVDRAVSSLIREGNTHMMQNHMQTQKSKGNILLNEALLKLVLEGKVSAQDAWMKAVDKDAFANLAQSKGVSLEKAS</sequence>
<dbReference type="STRING" id="1513793.SAMN06296036_11029"/>
<dbReference type="GO" id="GO:0016887">
    <property type="term" value="F:ATP hydrolysis activity"/>
    <property type="evidence" value="ECO:0007669"/>
    <property type="project" value="InterPro"/>
</dbReference>
<dbReference type="InterPro" id="IPR027417">
    <property type="entry name" value="P-loop_NTPase"/>
</dbReference>
<accession>A0A1Y6BYT6</accession>
<dbReference type="Pfam" id="PF00437">
    <property type="entry name" value="T2SSE"/>
    <property type="match status" value="1"/>
</dbReference>